<dbReference type="PANTHER" id="PTHR24186:SF37">
    <property type="entry name" value="PGG DOMAIN-CONTAINING PROTEIN"/>
    <property type="match status" value="1"/>
</dbReference>
<keyword evidence="6 8" id="KW-0472">Membrane</keyword>
<keyword evidence="5 7" id="KW-0040">ANK repeat</keyword>
<evidence type="ECO:0000256" key="3">
    <source>
        <dbReference type="ARBA" id="ARBA00022737"/>
    </source>
</evidence>
<dbReference type="AlphaFoldDB" id="A0A6P5ZP84"/>
<comment type="subcellular location">
    <subcellularLocation>
        <location evidence="1">Membrane</location>
        <topology evidence="1">Multi-pass membrane protein</topology>
    </subcellularLocation>
</comment>
<feature type="transmembrane region" description="Helical" evidence="8">
    <location>
        <begin position="426"/>
        <end position="448"/>
    </location>
</feature>
<feature type="repeat" description="ANK" evidence="7">
    <location>
        <begin position="70"/>
        <end position="102"/>
    </location>
</feature>
<dbReference type="SUPFAM" id="SSF48403">
    <property type="entry name" value="Ankyrin repeat"/>
    <property type="match status" value="1"/>
</dbReference>
<dbReference type="RefSeq" id="XP_022754171.1">
    <property type="nucleotide sequence ID" value="XM_022898436.1"/>
</dbReference>
<dbReference type="InterPro" id="IPR036770">
    <property type="entry name" value="Ankyrin_rpt-contain_sf"/>
</dbReference>
<evidence type="ECO:0000256" key="2">
    <source>
        <dbReference type="ARBA" id="ARBA00022692"/>
    </source>
</evidence>
<reference evidence="11" key="1">
    <citation type="submission" date="2025-08" db="UniProtKB">
        <authorList>
            <consortium name="RefSeq"/>
        </authorList>
    </citation>
    <scope>IDENTIFICATION</scope>
    <source>
        <tissue evidence="11">Fruit stalk</tissue>
    </source>
</reference>
<sequence length="470" mass="52663">MEGKLYEAAVEGSVISLLNLLHGDALLLDRFITGCYPETPLHIASMVGHAEFVEEIVTRKPELAEELDLRRSSPLHLASGKGHLNIVKRLLQVNADMCLVCDRDGRNPLHVAAIKGRMNILRVLVQTRPKAARMLIDGEETILHVCVRYNQLEALKFLLGTIADHEFVNFRNSEDNTILHLAVADKQIEVVNFLIATTTVEVNSINADGFAPMDLLLQDERYPKFMAISRSLQCVGAVRSKDTYLSKHKLKDVRTKILSPPTCYQMNVSYSKYKVSKNINGKRHDDNWLGKKRSALMVVASLLATMAFQAGVNPAGGIWQDDSQVDSTSKPHKAGSSIMADTHPIQYKYFLVYNSAGFMSSFGIILLLMSGLPLNGRFVVWIFMVIMWVALYAMSMSYLISIFGSIPFGDSTVPLKHHPVAYKWITIKYCSLGLTLLLLLGHTIRLTIRLIMYLLKIFSKELITILVLEL</sequence>
<evidence type="ECO:0000313" key="10">
    <source>
        <dbReference type="Proteomes" id="UP000515121"/>
    </source>
</evidence>
<dbReference type="GO" id="GO:0005886">
    <property type="term" value="C:plasma membrane"/>
    <property type="evidence" value="ECO:0007669"/>
    <property type="project" value="TreeGrafter"/>
</dbReference>
<feature type="repeat" description="ANK" evidence="7">
    <location>
        <begin position="104"/>
        <end position="126"/>
    </location>
</feature>
<dbReference type="GeneID" id="111302605"/>
<dbReference type="Pfam" id="PF13962">
    <property type="entry name" value="PGG"/>
    <property type="match status" value="1"/>
</dbReference>
<evidence type="ECO:0000259" key="9">
    <source>
        <dbReference type="Pfam" id="PF13962"/>
    </source>
</evidence>
<dbReference type="PANTHER" id="PTHR24186">
    <property type="entry name" value="PROTEIN PHOSPHATASE 1 REGULATORY SUBUNIT"/>
    <property type="match status" value="1"/>
</dbReference>
<dbReference type="Pfam" id="PF12796">
    <property type="entry name" value="Ank_2"/>
    <property type="match status" value="1"/>
</dbReference>
<name>A0A6P5ZP84_DURZI</name>
<feature type="transmembrane region" description="Helical" evidence="8">
    <location>
        <begin position="380"/>
        <end position="406"/>
    </location>
</feature>
<keyword evidence="10" id="KW-1185">Reference proteome</keyword>
<evidence type="ECO:0000256" key="1">
    <source>
        <dbReference type="ARBA" id="ARBA00004141"/>
    </source>
</evidence>
<keyword evidence="3" id="KW-0677">Repeat</keyword>
<dbReference type="InterPro" id="IPR026961">
    <property type="entry name" value="PGG_dom"/>
</dbReference>
<dbReference type="Gene3D" id="1.25.40.20">
    <property type="entry name" value="Ankyrin repeat-containing domain"/>
    <property type="match status" value="1"/>
</dbReference>
<dbReference type="InterPro" id="IPR002110">
    <property type="entry name" value="Ankyrin_rpt"/>
</dbReference>
<dbReference type="OrthoDB" id="1585477at2759"/>
<evidence type="ECO:0000313" key="11">
    <source>
        <dbReference type="RefSeq" id="XP_022754171.1"/>
    </source>
</evidence>
<dbReference type="PROSITE" id="PS50088">
    <property type="entry name" value="ANK_REPEAT"/>
    <property type="match status" value="2"/>
</dbReference>
<proteinExistence type="predicted"/>
<keyword evidence="4 8" id="KW-1133">Transmembrane helix</keyword>
<dbReference type="PROSITE" id="PS50297">
    <property type="entry name" value="ANK_REP_REGION"/>
    <property type="match status" value="2"/>
</dbReference>
<evidence type="ECO:0000256" key="5">
    <source>
        <dbReference type="ARBA" id="ARBA00023043"/>
    </source>
</evidence>
<evidence type="ECO:0000256" key="7">
    <source>
        <dbReference type="PROSITE-ProRule" id="PRU00023"/>
    </source>
</evidence>
<feature type="transmembrane region" description="Helical" evidence="8">
    <location>
        <begin position="349"/>
        <end position="368"/>
    </location>
</feature>
<evidence type="ECO:0000256" key="6">
    <source>
        <dbReference type="ARBA" id="ARBA00023136"/>
    </source>
</evidence>
<evidence type="ECO:0000256" key="4">
    <source>
        <dbReference type="ARBA" id="ARBA00022989"/>
    </source>
</evidence>
<dbReference type="SMART" id="SM00248">
    <property type="entry name" value="ANK"/>
    <property type="match status" value="5"/>
</dbReference>
<dbReference type="KEGG" id="dzi:111302605"/>
<keyword evidence="2 8" id="KW-0812">Transmembrane</keyword>
<evidence type="ECO:0000256" key="8">
    <source>
        <dbReference type="SAM" id="Phobius"/>
    </source>
</evidence>
<organism evidence="10 11">
    <name type="scientific">Durio zibethinus</name>
    <name type="common">Durian</name>
    <dbReference type="NCBI Taxonomy" id="66656"/>
    <lineage>
        <taxon>Eukaryota</taxon>
        <taxon>Viridiplantae</taxon>
        <taxon>Streptophyta</taxon>
        <taxon>Embryophyta</taxon>
        <taxon>Tracheophyta</taxon>
        <taxon>Spermatophyta</taxon>
        <taxon>Magnoliopsida</taxon>
        <taxon>eudicotyledons</taxon>
        <taxon>Gunneridae</taxon>
        <taxon>Pentapetalae</taxon>
        <taxon>rosids</taxon>
        <taxon>malvids</taxon>
        <taxon>Malvales</taxon>
        <taxon>Malvaceae</taxon>
        <taxon>Helicteroideae</taxon>
        <taxon>Durio</taxon>
    </lineage>
</organism>
<feature type="domain" description="PGG" evidence="9">
    <location>
        <begin position="287"/>
        <end position="403"/>
    </location>
</feature>
<gene>
    <name evidence="11" type="primary">LOC111302605</name>
</gene>
<accession>A0A6P5ZP84</accession>
<protein>
    <submittedName>
        <fullName evidence="11">Ankyrin repeat-containing protein At2g01680-like</fullName>
    </submittedName>
</protein>
<dbReference type="Proteomes" id="UP000515121">
    <property type="component" value="Unplaced"/>
</dbReference>